<sequence>MKSILFLSLLSALAHAGSQNLFNGKDLSGWEGNPDLWSVKDGAITGTTTLEKPAASNTFLIWKGGDVSDFKLTLKYKMTPGDDKKFVNSGIQYRSKVVDAANWVVAGYQGDFEYGSTYSGILYEEKGRGILAQRGQKVKMTQGGDPSKPNLEVTGETGKSDEIQAAINKDDWNEYSIVAKGKTVRHYINGKLTIEVEDDTDEAAKKGVLALQLHAGPPMQVQFKDIVLVTK</sequence>
<dbReference type="EMBL" id="JAENIK010000011">
    <property type="protein sequence ID" value="MBK1816041.1"/>
    <property type="molecule type" value="Genomic_DNA"/>
</dbReference>
<dbReference type="Gene3D" id="2.60.120.560">
    <property type="entry name" value="Exo-inulinase, domain 1"/>
    <property type="match status" value="1"/>
</dbReference>
<protein>
    <submittedName>
        <fullName evidence="3">DUF1080 domain-containing protein</fullName>
    </submittedName>
</protein>
<name>A0A934R2X6_9BACT</name>
<feature type="chain" id="PRO_5036935397" evidence="1">
    <location>
        <begin position="17"/>
        <end position="231"/>
    </location>
</feature>
<dbReference type="InterPro" id="IPR010496">
    <property type="entry name" value="AL/BT2_dom"/>
</dbReference>
<dbReference type="Proteomes" id="UP000600139">
    <property type="component" value="Unassembled WGS sequence"/>
</dbReference>
<evidence type="ECO:0000256" key="1">
    <source>
        <dbReference type="SAM" id="SignalP"/>
    </source>
</evidence>
<dbReference type="RefSeq" id="WP_200350999.1">
    <property type="nucleotide sequence ID" value="NZ_BAABHZ010000006.1"/>
</dbReference>
<feature type="signal peptide" evidence="1">
    <location>
        <begin position="1"/>
        <end position="16"/>
    </location>
</feature>
<dbReference type="GO" id="GO:0016787">
    <property type="term" value="F:hydrolase activity"/>
    <property type="evidence" value="ECO:0007669"/>
    <property type="project" value="InterPro"/>
</dbReference>
<proteinExistence type="predicted"/>
<keyword evidence="4" id="KW-1185">Reference proteome</keyword>
<keyword evidence="1" id="KW-0732">Signal</keyword>
<evidence type="ECO:0000313" key="4">
    <source>
        <dbReference type="Proteomes" id="UP000600139"/>
    </source>
</evidence>
<evidence type="ECO:0000259" key="2">
    <source>
        <dbReference type="Pfam" id="PF06439"/>
    </source>
</evidence>
<gene>
    <name evidence="3" type="ORF">JIN84_10495</name>
</gene>
<dbReference type="AlphaFoldDB" id="A0A934R2X6"/>
<accession>A0A934R2X6</accession>
<dbReference type="Pfam" id="PF06439">
    <property type="entry name" value="3keto-disac_hyd"/>
    <property type="match status" value="1"/>
</dbReference>
<reference evidence="3" key="1">
    <citation type="submission" date="2021-01" db="EMBL/GenBank/DDBJ databases">
        <title>Modified the classification status of verrucomicrobia.</title>
        <authorList>
            <person name="Feng X."/>
        </authorList>
    </citation>
    <scope>NUCLEOTIDE SEQUENCE</scope>
    <source>
        <strain evidence="3">JCM 18052</strain>
    </source>
</reference>
<organism evidence="3 4">
    <name type="scientific">Luteolibacter yonseiensis</name>
    <dbReference type="NCBI Taxonomy" id="1144680"/>
    <lineage>
        <taxon>Bacteria</taxon>
        <taxon>Pseudomonadati</taxon>
        <taxon>Verrucomicrobiota</taxon>
        <taxon>Verrucomicrobiia</taxon>
        <taxon>Verrucomicrobiales</taxon>
        <taxon>Verrucomicrobiaceae</taxon>
        <taxon>Luteolibacter</taxon>
    </lineage>
</organism>
<evidence type="ECO:0000313" key="3">
    <source>
        <dbReference type="EMBL" id="MBK1816041.1"/>
    </source>
</evidence>
<feature type="domain" description="3-keto-alpha-glucoside-1,2-lyase/3-keto-2-hydroxy-glucal hydratase" evidence="2">
    <location>
        <begin position="18"/>
        <end position="227"/>
    </location>
</feature>
<comment type="caution">
    <text evidence="3">The sequence shown here is derived from an EMBL/GenBank/DDBJ whole genome shotgun (WGS) entry which is preliminary data.</text>
</comment>